<evidence type="ECO:0000259" key="16">
    <source>
        <dbReference type="PROSITE" id="PS50011"/>
    </source>
</evidence>
<dbReference type="GO" id="GO:0004674">
    <property type="term" value="F:protein serine/threonine kinase activity"/>
    <property type="evidence" value="ECO:0007669"/>
    <property type="project" value="UniProtKB-KW"/>
</dbReference>
<dbReference type="GO" id="GO:0005737">
    <property type="term" value="C:cytoplasm"/>
    <property type="evidence" value="ECO:0007669"/>
    <property type="project" value="UniProtKB-ARBA"/>
</dbReference>
<dbReference type="PANTHER" id="PTHR24198">
    <property type="entry name" value="ANKYRIN REPEAT AND PROTEIN KINASE DOMAIN-CONTAINING PROTEIN"/>
    <property type="match status" value="1"/>
</dbReference>
<reference evidence="18" key="1">
    <citation type="submission" date="2020-01" db="EMBL/GenBank/DDBJ databases">
        <title>Draft genome sequence of the Termite Coptotermes fromosanus.</title>
        <authorList>
            <person name="Itakura S."/>
            <person name="Yosikawa Y."/>
            <person name="Umezawa K."/>
        </authorList>
    </citation>
    <scope>NUCLEOTIDE SEQUENCE [LARGE SCALE GENOMIC DNA]</scope>
</reference>
<accession>A0A6L2PYI9</accession>
<dbReference type="PROSITE" id="PS51450">
    <property type="entry name" value="LRR"/>
    <property type="match status" value="4"/>
</dbReference>
<protein>
    <recommendedName>
        <fullName evidence="2">non-specific serine/threonine protein kinase</fullName>
        <ecNumber evidence="2">2.7.11.1</ecNumber>
    </recommendedName>
</protein>
<dbReference type="FunFam" id="3.30.200.20:FF:000803">
    <property type="entry name" value="Probable serine/threonine-protein kinase roco4"/>
    <property type="match status" value="1"/>
</dbReference>
<dbReference type="Gene3D" id="1.25.40.20">
    <property type="entry name" value="Ankyrin repeat-containing domain"/>
    <property type="match status" value="2"/>
</dbReference>
<evidence type="ECO:0000256" key="2">
    <source>
        <dbReference type="ARBA" id="ARBA00012513"/>
    </source>
</evidence>
<dbReference type="Proteomes" id="UP000502823">
    <property type="component" value="Unassembled WGS sequence"/>
</dbReference>
<evidence type="ECO:0000256" key="1">
    <source>
        <dbReference type="ARBA" id="ARBA00008171"/>
    </source>
</evidence>
<dbReference type="SUPFAM" id="SSF56112">
    <property type="entry name" value="Protein kinase-like (PK-like)"/>
    <property type="match status" value="1"/>
</dbReference>
<dbReference type="InterPro" id="IPR008271">
    <property type="entry name" value="Ser/Thr_kinase_AS"/>
</dbReference>
<comment type="similarity">
    <text evidence="1">Belongs to the protein kinase superfamily. TKL Ser/Thr protein kinase family. ROCO subfamily.</text>
</comment>
<dbReference type="Gene3D" id="3.40.50.300">
    <property type="entry name" value="P-loop containing nucleotide triphosphate hydrolases"/>
    <property type="match status" value="1"/>
</dbReference>
<feature type="domain" description="Protein kinase" evidence="16">
    <location>
        <begin position="1606"/>
        <end position="1907"/>
    </location>
</feature>
<dbReference type="PROSITE" id="PS50297">
    <property type="entry name" value="ANK_REP_REGION"/>
    <property type="match status" value="1"/>
</dbReference>
<proteinExistence type="inferred from homology"/>
<keyword evidence="5" id="KW-0808">Transferase</keyword>
<dbReference type="PROSITE" id="PS50011">
    <property type="entry name" value="PROTEIN_KINASE_DOM"/>
    <property type="match status" value="1"/>
</dbReference>
<dbReference type="Pfam" id="PF16095">
    <property type="entry name" value="COR-A"/>
    <property type="match status" value="1"/>
</dbReference>
<dbReference type="FunCoup" id="A0A6L2PYI9">
    <property type="interactions" value="567"/>
</dbReference>
<dbReference type="GO" id="GO:0009966">
    <property type="term" value="P:regulation of signal transduction"/>
    <property type="evidence" value="ECO:0007669"/>
    <property type="project" value="UniProtKB-ARBA"/>
</dbReference>
<dbReference type="SMART" id="SM00220">
    <property type="entry name" value="S_TKc"/>
    <property type="match status" value="1"/>
</dbReference>
<evidence type="ECO:0000256" key="5">
    <source>
        <dbReference type="ARBA" id="ARBA00022679"/>
    </source>
</evidence>
<name>A0A6L2PYI9_COPFO</name>
<dbReference type="OrthoDB" id="10252328at2759"/>
<keyword evidence="18" id="KW-1185">Reference proteome</keyword>
<dbReference type="InterPro" id="IPR001611">
    <property type="entry name" value="Leu-rich_rpt"/>
</dbReference>
<comment type="catalytic activity">
    <reaction evidence="12">
        <text>L-seryl-[protein] + ATP = O-phospho-L-seryl-[protein] + ADP + H(+)</text>
        <dbReference type="Rhea" id="RHEA:17989"/>
        <dbReference type="Rhea" id="RHEA-COMP:9863"/>
        <dbReference type="Rhea" id="RHEA-COMP:11604"/>
        <dbReference type="ChEBI" id="CHEBI:15378"/>
        <dbReference type="ChEBI" id="CHEBI:29999"/>
        <dbReference type="ChEBI" id="CHEBI:30616"/>
        <dbReference type="ChEBI" id="CHEBI:83421"/>
        <dbReference type="ChEBI" id="CHEBI:456216"/>
        <dbReference type="EC" id="2.7.11.1"/>
    </reaction>
</comment>
<dbReference type="FunFam" id="1.10.510.10:FF:000749">
    <property type="entry name" value="Leucine-rich repeat kinase, isoform C"/>
    <property type="match status" value="1"/>
</dbReference>
<evidence type="ECO:0000256" key="6">
    <source>
        <dbReference type="ARBA" id="ARBA00022737"/>
    </source>
</evidence>
<keyword evidence="10 13" id="KW-0040">ANK repeat</keyword>
<dbReference type="SMART" id="SM00364">
    <property type="entry name" value="LRR_BAC"/>
    <property type="match status" value="8"/>
</dbReference>
<evidence type="ECO:0000256" key="12">
    <source>
        <dbReference type="ARBA" id="ARBA00048679"/>
    </source>
</evidence>
<evidence type="ECO:0000256" key="13">
    <source>
        <dbReference type="PROSITE-ProRule" id="PRU00023"/>
    </source>
</evidence>
<keyword evidence="7 14" id="KW-0547">Nucleotide-binding</keyword>
<dbReference type="Pfam" id="PF13855">
    <property type="entry name" value="LRR_8"/>
    <property type="match status" value="1"/>
</dbReference>
<keyword evidence="3" id="KW-0723">Serine/threonine-protein kinase</keyword>
<dbReference type="GO" id="GO:0005524">
    <property type="term" value="F:ATP binding"/>
    <property type="evidence" value="ECO:0007669"/>
    <property type="project" value="UniProtKB-UniRule"/>
</dbReference>
<organism evidence="17 18">
    <name type="scientific">Coptotermes formosanus</name>
    <name type="common">Formosan subterranean termite</name>
    <dbReference type="NCBI Taxonomy" id="36987"/>
    <lineage>
        <taxon>Eukaryota</taxon>
        <taxon>Metazoa</taxon>
        <taxon>Ecdysozoa</taxon>
        <taxon>Arthropoda</taxon>
        <taxon>Hexapoda</taxon>
        <taxon>Insecta</taxon>
        <taxon>Pterygota</taxon>
        <taxon>Neoptera</taxon>
        <taxon>Polyneoptera</taxon>
        <taxon>Dictyoptera</taxon>
        <taxon>Blattodea</taxon>
        <taxon>Blattoidea</taxon>
        <taxon>Termitoidae</taxon>
        <taxon>Rhinotermitidae</taxon>
        <taxon>Coptotermes</taxon>
    </lineage>
</organism>
<dbReference type="Gene3D" id="3.80.10.10">
    <property type="entry name" value="Ribonuclease Inhibitor"/>
    <property type="match status" value="4"/>
</dbReference>
<comment type="catalytic activity">
    <reaction evidence="11">
        <text>L-threonyl-[protein] + ATP = O-phospho-L-threonyl-[protein] + ADP + H(+)</text>
        <dbReference type="Rhea" id="RHEA:46608"/>
        <dbReference type="Rhea" id="RHEA-COMP:11060"/>
        <dbReference type="Rhea" id="RHEA-COMP:11605"/>
        <dbReference type="ChEBI" id="CHEBI:15378"/>
        <dbReference type="ChEBI" id="CHEBI:30013"/>
        <dbReference type="ChEBI" id="CHEBI:30616"/>
        <dbReference type="ChEBI" id="CHEBI:61977"/>
        <dbReference type="ChEBI" id="CHEBI:456216"/>
        <dbReference type="EC" id="2.7.11.1"/>
    </reaction>
</comment>
<dbReference type="SMART" id="SM00248">
    <property type="entry name" value="ANK"/>
    <property type="match status" value="6"/>
</dbReference>
<evidence type="ECO:0000313" key="18">
    <source>
        <dbReference type="Proteomes" id="UP000502823"/>
    </source>
</evidence>
<dbReference type="Pfam" id="PF00069">
    <property type="entry name" value="Pkinase"/>
    <property type="match status" value="1"/>
</dbReference>
<dbReference type="InParanoid" id="A0A6L2PYI9"/>
<feature type="binding site" evidence="14">
    <location>
        <position position="1639"/>
    </location>
    <ligand>
        <name>ATP</name>
        <dbReference type="ChEBI" id="CHEBI:30616"/>
    </ligand>
</feature>
<feature type="region of interest" description="Disordered" evidence="15">
    <location>
        <begin position="1503"/>
        <end position="1534"/>
    </location>
</feature>
<comment type="caution">
    <text evidence="17">The sequence shown here is derived from an EMBL/GenBank/DDBJ whole genome shotgun (WGS) entry which is preliminary data.</text>
</comment>
<dbReference type="EC" id="2.7.11.1" evidence="2"/>
<sequence length="2145" mass="239881">AKETARQRCHVSLRDTCAAGDVSLLKSLLQKLGSEAELVVNMAPSGSNTLLFMACEMGRKEMVKTLLEYNADGRIHPVTKYSPLYIACYNGRKDIVELLLKRFPELVQQHTVERWLPIHACCINGHVHVMELLLKYPYPPHLMQKFRDPTGQWEYEMPFDLNMKDVTGQNVLYVASFLGNYKMVELLLKFRLKASRIKAKEEKSAGEILSPTRRRISDGIISIMARLNLSRAGVESQGTGGMGTVGKNECHLSPLQLNVYCNNNSETALHSAVRGKHADVAGILLQCGADPNILCRQPDPVNDPGSSSVSTALVEACRNRDIGMADLLLRHSARDDDCKALRVATCNKDDLLTAKLLSIKAYPDPEYKLNKAAMTEEGLPAMPQLGHTSLTYSSLFPNTSVMINWHSQQCDLSQVRKQWLVDAALNVNPKLKLNPRNQDIVLYAITRIDLSKNSLTWLPPIIFQLPSLRYLNVAQNKIEKLPPAGNHAANVSPSRRTKTNKGTAIPDRLGYTAPVLEEIYLQDNRLEQICEEIFTLSSLVTLDVSNNKLQTLPYNMWKAPKLKELNAAFNLLRELPTHPPEVSPVTNLAYRKRYRQLEKFVCSQILDLRLKTCFQHVLDITHHNIWSRSVEVTEQILHHDDENQDNCSQLSALNLAHNQFTSMPVALPCLAVNLTRLNLSYNSLRSMSHITSYPSSLKQLDLSHNQICCWPSLPHVEGIDSVEQALTACYASADCGNKSGSKLPILPGNIVCRRSLRKAILNMVCSHRRHLRLDNLRTLVLADNNLARIQLSTDDDGASSVSEEEDSDWDVLNSAAGQNKSRLMFPNLSMLDMGNNQLREIPHNIHELSNLSVLNISGNLDVCELPPQMGLLSRLWNLNTRGCNLQEPLKSMIDSKKYKTMDVIGYLKSVLEDARPYARMKLMIVGVQGIGKTSLLEQLRQEGVGSYKKKPVEARAPNSPVLIVGTHYDMMRENYPFSASEDLQQMIRDRFINIVDAEKCGLPRVLDTIEVSCKTRHNIKLLCNLIYDTVFSLRPPGSKELLLEQRVPASYLALEDVISHLAADRRNTGVDPVLNAEQYKAVVTTEMQYRYQRSFRDAAELHQATLFLHENGVLLLHYDDATLKDLYFLDPQWLCDMLAHVVTIREINPFARTGVMKLDDLKHVFKSSSIGLVDTRGYIVNLLNKFEVALTWDSRTLLIPSLLPSEESMRATHTQLVRIPVRSRGWAVRSKKLTVSTGASTLVGNSSFYTQTALQCEITHRSDPECSIRRLLLMSYFPSGFWSRLITRILADDAIVDIVRAFFIMPKEMVKDTRLTQLLDVRAEWVLWQTGMELRYADTTLFRMKEVLPSVKNTPIDYRQLRVKLKQEGVWGDVDIVNSSILEIYFPVDTIVIKRPITDELGSSEPIGYQAIVLDPSPECTAQLLALAVDHIDILLEDWYPTLGTRFVHTSEGRFLVTRLVPCPRCVAASEADTDLLQHQHRGPDSWSESSIPSGALGQKLVRKSQESYTSDGDGDSGVGPDSTGSSRMPSVEGHPVYNMDEPCHLAEEAEPLVHYSWIVEECILAAYDRKSVTCPIHGDIPLAQVAPDTIFLDLGERHLIRPDNIKKGHLLGRGAFGFVFKGTCRLRGSNMYIDVAMKMLQPVQPGANARQSAVIAYKAAQGKWDRDPLQYACKAYCTARQELNILLSLRHPNIVPLVGVCTRPLALVLDLAPQGALDTTLRHYRRSGSRVGPYCLQAIILQVAKAIEYLHQQHIIYRDLKSENVLVWDMPPPCHDASDSNPVHIKLADYGISRLTLPSGTKGFGGTEGFMAPEIMRYNGEEEYTEKVDCFSFGMFIYELLTLHQPFEGHESVKECILEGGRPPLTYRETLYPSYMLDLMVLCWSQSPRDRPSASQIVSIASAPEFTHLCDTVSLNHPAPVVASAVVPIPEIGDDSVSGAELWLACSCARTDLLLATHRGWLQYCALSMPEKPTAACLVGSSVWLGDCIGQIHAYMGRDCQLLFSYALDPEAPEPCAVSSLVPLPSLQRVAVGLTNGRLFLVRSDILPTSSTMGEGSFVMTELGSSTVLHSLTAVFKDQGRLVVCFLCLSFMCPCDLSLSDIITKRPHTSMVQVYWHKNNSRAGDTWFKTLLSIGSNPLVKISL</sequence>
<dbReference type="InterPro" id="IPR002110">
    <property type="entry name" value="Ankyrin_rpt"/>
</dbReference>
<evidence type="ECO:0000256" key="3">
    <source>
        <dbReference type="ARBA" id="ARBA00022527"/>
    </source>
</evidence>
<dbReference type="InterPro" id="IPR027417">
    <property type="entry name" value="P-loop_NTPase"/>
</dbReference>
<dbReference type="InterPro" id="IPR017441">
    <property type="entry name" value="Protein_kinase_ATP_BS"/>
</dbReference>
<evidence type="ECO:0000256" key="11">
    <source>
        <dbReference type="ARBA" id="ARBA00047899"/>
    </source>
</evidence>
<dbReference type="PROSITE" id="PS00108">
    <property type="entry name" value="PROTEIN_KINASE_ST"/>
    <property type="match status" value="1"/>
</dbReference>
<dbReference type="Gene3D" id="1.10.510.10">
    <property type="entry name" value="Transferase(Phosphotransferase) domain 1"/>
    <property type="match status" value="1"/>
</dbReference>
<evidence type="ECO:0000256" key="4">
    <source>
        <dbReference type="ARBA" id="ARBA00022614"/>
    </source>
</evidence>
<dbReference type="PANTHER" id="PTHR24198:SF169">
    <property type="entry name" value="NON-SPECIFIC SERINE_THREONINE PROTEIN KINASE"/>
    <property type="match status" value="1"/>
</dbReference>
<dbReference type="InterPro" id="IPR032171">
    <property type="entry name" value="COR-A"/>
</dbReference>
<evidence type="ECO:0000256" key="8">
    <source>
        <dbReference type="ARBA" id="ARBA00022777"/>
    </source>
</evidence>
<evidence type="ECO:0000313" key="17">
    <source>
        <dbReference type="EMBL" id="GFG37596.1"/>
    </source>
</evidence>
<dbReference type="PROSITE" id="PS50088">
    <property type="entry name" value="ANK_REPEAT"/>
    <property type="match status" value="1"/>
</dbReference>
<keyword evidence="8" id="KW-0418">Kinase</keyword>
<dbReference type="EMBL" id="BLKM01000706">
    <property type="protein sequence ID" value="GFG37596.1"/>
    <property type="molecule type" value="Genomic_DNA"/>
</dbReference>
<dbReference type="InterPro" id="IPR003591">
    <property type="entry name" value="Leu-rich_rpt_typical-subtyp"/>
</dbReference>
<keyword evidence="6" id="KW-0677">Repeat</keyword>
<dbReference type="SUPFAM" id="SSF52058">
    <property type="entry name" value="L domain-like"/>
    <property type="match status" value="1"/>
</dbReference>
<keyword evidence="4" id="KW-0433">Leucine-rich repeat</keyword>
<dbReference type="Pfam" id="PF00023">
    <property type="entry name" value="Ank"/>
    <property type="match status" value="1"/>
</dbReference>
<dbReference type="SUPFAM" id="SSF48403">
    <property type="entry name" value="Ankyrin repeat"/>
    <property type="match status" value="2"/>
</dbReference>
<dbReference type="Pfam" id="PF12796">
    <property type="entry name" value="Ank_2"/>
    <property type="match status" value="1"/>
</dbReference>
<keyword evidence="9 14" id="KW-0067">ATP-binding</keyword>
<dbReference type="InterPro" id="IPR000719">
    <property type="entry name" value="Prot_kinase_dom"/>
</dbReference>
<dbReference type="InterPro" id="IPR036770">
    <property type="entry name" value="Ankyrin_rpt-contain_sf"/>
</dbReference>
<dbReference type="SMART" id="SM00369">
    <property type="entry name" value="LRR_TYP"/>
    <property type="match status" value="7"/>
</dbReference>
<dbReference type="InterPro" id="IPR011009">
    <property type="entry name" value="Kinase-like_dom_sf"/>
</dbReference>
<dbReference type="SUPFAM" id="SSF52540">
    <property type="entry name" value="P-loop containing nucleoside triphosphate hydrolases"/>
    <property type="match status" value="1"/>
</dbReference>
<evidence type="ECO:0000256" key="10">
    <source>
        <dbReference type="ARBA" id="ARBA00023043"/>
    </source>
</evidence>
<evidence type="ECO:0000256" key="7">
    <source>
        <dbReference type="ARBA" id="ARBA00022741"/>
    </source>
</evidence>
<dbReference type="PROSITE" id="PS00107">
    <property type="entry name" value="PROTEIN_KINASE_ATP"/>
    <property type="match status" value="1"/>
</dbReference>
<feature type="region of interest" description="Disordered" evidence="15">
    <location>
        <begin position="484"/>
        <end position="504"/>
    </location>
</feature>
<feature type="non-terminal residue" evidence="17">
    <location>
        <position position="1"/>
    </location>
</feature>
<evidence type="ECO:0000256" key="15">
    <source>
        <dbReference type="SAM" id="MobiDB-lite"/>
    </source>
</evidence>
<feature type="repeat" description="ANK" evidence="13">
    <location>
        <begin position="264"/>
        <end position="296"/>
    </location>
</feature>
<evidence type="ECO:0000256" key="14">
    <source>
        <dbReference type="PROSITE-ProRule" id="PRU10141"/>
    </source>
</evidence>
<dbReference type="SMART" id="SM00365">
    <property type="entry name" value="LRR_SD22"/>
    <property type="match status" value="5"/>
</dbReference>
<gene>
    <name evidence="17" type="ORF">Cfor_12683</name>
</gene>
<dbReference type="InterPro" id="IPR032675">
    <property type="entry name" value="LRR_dom_sf"/>
</dbReference>
<evidence type="ECO:0000256" key="9">
    <source>
        <dbReference type="ARBA" id="ARBA00022840"/>
    </source>
</evidence>